<dbReference type="Proteomes" id="UP000016491">
    <property type="component" value="Unassembled WGS sequence"/>
</dbReference>
<organism evidence="1 2">
    <name type="scientific">[Clostridium] symbiosum ATCC 14940</name>
    <dbReference type="NCBI Taxonomy" id="411472"/>
    <lineage>
        <taxon>Bacteria</taxon>
        <taxon>Bacillati</taxon>
        <taxon>Bacillota</taxon>
        <taxon>Clostridia</taxon>
        <taxon>Lachnospirales</taxon>
        <taxon>Lachnospiraceae</taxon>
        <taxon>Otoolea</taxon>
    </lineage>
</organism>
<evidence type="ECO:0000313" key="2">
    <source>
        <dbReference type="Proteomes" id="UP000016491"/>
    </source>
</evidence>
<sequence length="41" mass="4664">MTSKKECFILNVLNDTKCTAQNIFKGKRGEGRQRKLTVHAV</sequence>
<dbReference type="EMBL" id="AWSU01000097">
    <property type="protein sequence ID" value="ERI78999.1"/>
    <property type="molecule type" value="Genomic_DNA"/>
</dbReference>
<proteinExistence type="predicted"/>
<evidence type="ECO:0000313" key="1">
    <source>
        <dbReference type="EMBL" id="ERI78999.1"/>
    </source>
</evidence>
<name>A0ABC9U133_CLOSY</name>
<reference evidence="1 2" key="1">
    <citation type="submission" date="2013-07" db="EMBL/GenBank/DDBJ databases">
        <authorList>
            <person name="Weinstock G."/>
            <person name="Sodergren E."/>
            <person name="Wylie T."/>
            <person name="Fulton L."/>
            <person name="Fulton R."/>
            <person name="Fronick C."/>
            <person name="O'Laughlin M."/>
            <person name="Godfrey J."/>
            <person name="Miner T."/>
            <person name="Herter B."/>
            <person name="Appelbaum E."/>
            <person name="Cordes M."/>
            <person name="Lek S."/>
            <person name="Wollam A."/>
            <person name="Pepin K.H."/>
            <person name="Palsikar V.B."/>
            <person name="Mitreva M."/>
            <person name="Wilson R.K."/>
        </authorList>
    </citation>
    <scope>NUCLEOTIDE SEQUENCE [LARGE SCALE GENOMIC DNA]</scope>
    <source>
        <strain evidence="1 2">ATCC 14940</strain>
    </source>
</reference>
<accession>A0ABC9U133</accession>
<gene>
    <name evidence="1" type="ORF">CLOSYM_01171</name>
</gene>
<protein>
    <submittedName>
        <fullName evidence="1">Uncharacterized protein</fullName>
    </submittedName>
</protein>
<comment type="caution">
    <text evidence="1">The sequence shown here is derived from an EMBL/GenBank/DDBJ whole genome shotgun (WGS) entry which is preliminary data.</text>
</comment>
<dbReference type="AlphaFoldDB" id="A0ABC9U133"/>